<gene>
    <name evidence="1" type="ORF">METZ01_LOCUS101260</name>
</gene>
<name>A0A381W776_9ZZZZ</name>
<accession>A0A381W776</accession>
<dbReference type="AlphaFoldDB" id="A0A381W776"/>
<organism evidence="1">
    <name type="scientific">marine metagenome</name>
    <dbReference type="NCBI Taxonomy" id="408172"/>
    <lineage>
        <taxon>unclassified sequences</taxon>
        <taxon>metagenomes</taxon>
        <taxon>ecological metagenomes</taxon>
    </lineage>
</organism>
<proteinExistence type="predicted"/>
<sequence length="367" mass="39516">MSAIWKHKSGKTHGVLGLCCFAMFAGMSGPTVAADSDSIDLSYRSYRQWTINLPSFKWFEVKDGIKIAHAKGDRFAVAVEGNSLRFDTNGDGKLDRTIKPLVDRVTNVSTSRVVLSGKTKKGAAFRYAIRLQKDARGWEWAPGGAMSGTIKGDVGPIPIRIIDQNGDGSFDDIGIDSMIVGSGDEAVFLSETIVVDNKLRKISITPEGNRITVTAYSGPTTKFDMTTSFNANGALLSAIVRSTDGKNSFDFGGSDGPLEIPAGDYEFVAGAVGLAQHRVKIGTGRMHPFKLGADQQQTLKWGGPVQAEFTFARAGDKVQFSPANIWYYGQAGEEYFNWTPQGKSPEYKVINAGTGALFRVAVCPGST</sequence>
<reference evidence="1" key="1">
    <citation type="submission" date="2018-05" db="EMBL/GenBank/DDBJ databases">
        <authorList>
            <person name="Lanie J.A."/>
            <person name="Ng W.-L."/>
            <person name="Kazmierczak K.M."/>
            <person name="Andrzejewski T.M."/>
            <person name="Davidsen T.M."/>
            <person name="Wayne K.J."/>
            <person name="Tettelin H."/>
            <person name="Glass J.I."/>
            <person name="Rusch D."/>
            <person name="Podicherti R."/>
            <person name="Tsui H.-C.T."/>
            <person name="Winkler M.E."/>
        </authorList>
    </citation>
    <scope>NUCLEOTIDE SEQUENCE</scope>
</reference>
<protein>
    <submittedName>
        <fullName evidence="1">Uncharacterized protein</fullName>
    </submittedName>
</protein>
<evidence type="ECO:0000313" key="1">
    <source>
        <dbReference type="EMBL" id="SVA48406.1"/>
    </source>
</evidence>
<dbReference type="EMBL" id="UINC01010923">
    <property type="protein sequence ID" value="SVA48406.1"/>
    <property type="molecule type" value="Genomic_DNA"/>
</dbReference>